<feature type="transmembrane region" description="Helical" evidence="10">
    <location>
        <begin position="5"/>
        <end position="23"/>
    </location>
</feature>
<dbReference type="EMBL" id="QGGI01000024">
    <property type="protein sequence ID" value="PWJ87419.1"/>
    <property type="molecule type" value="Genomic_DNA"/>
</dbReference>
<dbReference type="AlphaFoldDB" id="A0AA45C4V4"/>
<proteinExistence type="predicted"/>
<evidence type="ECO:0000256" key="8">
    <source>
        <dbReference type="ARBA" id="ARBA00023012"/>
    </source>
</evidence>
<keyword evidence="10" id="KW-0472">Membrane</keyword>
<name>A0AA45C4V4_9BACT</name>
<feature type="transmembrane region" description="Helical" evidence="10">
    <location>
        <begin position="60"/>
        <end position="81"/>
    </location>
</feature>
<keyword evidence="9" id="KW-0175">Coiled coil</keyword>
<keyword evidence="7" id="KW-0067">ATP-binding</keyword>
<organism evidence="12 13">
    <name type="scientific">Oceanotoga teriensis</name>
    <dbReference type="NCBI Taxonomy" id="515440"/>
    <lineage>
        <taxon>Bacteria</taxon>
        <taxon>Thermotogati</taxon>
        <taxon>Thermotogota</taxon>
        <taxon>Thermotogae</taxon>
        <taxon>Petrotogales</taxon>
        <taxon>Petrotogaceae</taxon>
        <taxon>Oceanotoga</taxon>
    </lineage>
</organism>
<dbReference type="RefSeq" id="WP_158274907.1">
    <property type="nucleotide sequence ID" value="NZ_JAMHJO010000008.1"/>
</dbReference>
<sequence length="393" mass="46357">MNKKIFFYGITIRLSIYAALIFSLIEEYHYFPNDLIKYLIIVGFIFVNDIFRYMIKSRRVFFIISFIFSIIISVFLTAYVSNDFLIYFFFLTYEFIIDESGIYSFLIGIFHFLSFTYIWLVNSGMNLIKDKNIFELIIYNSTDFFTNIFIYFVIVAILFLIKRLINERNKVMKLNEKLKNSLEEIEILTIQNERNRLAQEIHDSIGHSIAGLIMHLDYLEKIYKNNSKEVESIIEKSQNLARNSMKDLRKAVNTLKEDLNINNLQESIENLIENVSTKEKVIEYIFDGNIENMNQNIKYTVFRISQELITNSLKHSKGNKIYLYIKNDGDFIEIKESDNGFFNGIFEKGNGLKGIEKRVKSVNGEVIYDYEKNFSILIKIPLEGVYNDKSYDC</sequence>
<dbReference type="InterPro" id="IPR011712">
    <property type="entry name" value="Sig_transdc_His_kin_sub3_dim/P"/>
</dbReference>
<dbReference type="Gene3D" id="1.20.5.1930">
    <property type="match status" value="1"/>
</dbReference>
<evidence type="ECO:0000313" key="12">
    <source>
        <dbReference type="EMBL" id="PWJ87419.1"/>
    </source>
</evidence>
<comment type="catalytic activity">
    <reaction evidence="1">
        <text>ATP + protein L-histidine = ADP + protein N-phospho-L-histidine.</text>
        <dbReference type="EC" id="2.7.13.3"/>
    </reaction>
</comment>
<dbReference type="SUPFAM" id="SSF55874">
    <property type="entry name" value="ATPase domain of HSP90 chaperone/DNA topoisomerase II/histidine kinase"/>
    <property type="match status" value="1"/>
</dbReference>
<dbReference type="Gene3D" id="3.30.565.10">
    <property type="entry name" value="Histidine kinase-like ATPase, C-terminal domain"/>
    <property type="match status" value="1"/>
</dbReference>
<feature type="transmembrane region" description="Helical" evidence="10">
    <location>
        <begin position="101"/>
        <end position="121"/>
    </location>
</feature>
<keyword evidence="6 12" id="KW-0418">Kinase</keyword>
<evidence type="ECO:0000259" key="11">
    <source>
        <dbReference type="Pfam" id="PF07730"/>
    </source>
</evidence>
<dbReference type="GO" id="GO:0046983">
    <property type="term" value="F:protein dimerization activity"/>
    <property type="evidence" value="ECO:0007669"/>
    <property type="project" value="InterPro"/>
</dbReference>
<dbReference type="GO" id="GO:0000155">
    <property type="term" value="F:phosphorelay sensor kinase activity"/>
    <property type="evidence" value="ECO:0007669"/>
    <property type="project" value="InterPro"/>
</dbReference>
<feature type="transmembrane region" description="Helical" evidence="10">
    <location>
        <begin position="142"/>
        <end position="161"/>
    </location>
</feature>
<evidence type="ECO:0000256" key="10">
    <source>
        <dbReference type="SAM" id="Phobius"/>
    </source>
</evidence>
<dbReference type="GO" id="GO:0005524">
    <property type="term" value="F:ATP binding"/>
    <property type="evidence" value="ECO:0007669"/>
    <property type="project" value="UniProtKB-KW"/>
</dbReference>
<evidence type="ECO:0000313" key="13">
    <source>
        <dbReference type="Proteomes" id="UP000245921"/>
    </source>
</evidence>
<feature type="domain" description="Signal transduction histidine kinase subgroup 3 dimerisation and phosphoacceptor" evidence="11">
    <location>
        <begin position="193"/>
        <end position="258"/>
    </location>
</feature>
<protein>
    <recommendedName>
        <fullName evidence="2">histidine kinase</fullName>
        <ecNumber evidence="2">2.7.13.3</ecNumber>
    </recommendedName>
</protein>
<keyword evidence="4" id="KW-0808">Transferase</keyword>
<evidence type="ECO:0000256" key="4">
    <source>
        <dbReference type="ARBA" id="ARBA00022679"/>
    </source>
</evidence>
<dbReference type="Proteomes" id="UP000245921">
    <property type="component" value="Unassembled WGS sequence"/>
</dbReference>
<keyword evidence="5" id="KW-0547">Nucleotide-binding</keyword>
<dbReference type="PANTHER" id="PTHR24421:SF10">
    <property type="entry name" value="NITRATE_NITRITE SENSOR PROTEIN NARQ"/>
    <property type="match status" value="1"/>
</dbReference>
<dbReference type="InterPro" id="IPR036890">
    <property type="entry name" value="HATPase_C_sf"/>
</dbReference>
<evidence type="ECO:0000256" key="7">
    <source>
        <dbReference type="ARBA" id="ARBA00022840"/>
    </source>
</evidence>
<evidence type="ECO:0000256" key="9">
    <source>
        <dbReference type="SAM" id="Coils"/>
    </source>
</evidence>
<keyword evidence="8" id="KW-0902">Two-component regulatory system</keyword>
<dbReference type="InterPro" id="IPR050482">
    <property type="entry name" value="Sensor_HK_TwoCompSys"/>
</dbReference>
<feature type="coiled-coil region" evidence="9">
    <location>
        <begin position="238"/>
        <end position="281"/>
    </location>
</feature>
<gene>
    <name evidence="12" type="ORF">C7380_12430</name>
</gene>
<evidence type="ECO:0000256" key="3">
    <source>
        <dbReference type="ARBA" id="ARBA00022553"/>
    </source>
</evidence>
<evidence type="ECO:0000256" key="1">
    <source>
        <dbReference type="ARBA" id="ARBA00000085"/>
    </source>
</evidence>
<evidence type="ECO:0000256" key="5">
    <source>
        <dbReference type="ARBA" id="ARBA00022741"/>
    </source>
</evidence>
<accession>A0AA45C4V4</accession>
<feature type="coiled-coil region" evidence="9">
    <location>
        <begin position="161"/>
        <end position="191"/>
    </location>
</feature>
<keyword evidence="10" id="KW-1133">Transmembrane helix</keyword>
<keyword evidence="10" id="KW-0812">Transmembrane</keyword>
<keyword evidence="13" id="KW-1185">Reference proteome</keyword>
<comment type="caution">
    <text evidence="12">The sequence shown here is derived from an EMBL/GenBank/DDBJ whole genome shotgun (WGS) entry which is preliminary data.</text>
</comment>
<evidence type="ECO:0000256" key="2">
    <source>
        <dbReference type="ARBA" id="ARBA00012438"/>
    </source>
</evidence>
<evidence type="ECO:0000256" key="6">
    <source>
        <dbReference type="ARBA" id="ARBA00022777"/>
    </source>
</evidence>
<dbReference type="Pfam" id="PF07730">
    <property type="entry name" value="HisKA_3"/>
    <property type="match status" value="1"/>
</dbReference>
<dbReference type="PANTHER" id="PTHR24421">
    <property type="entry name" value="NITRATE/NITRITE SENSOR PROTEIN NARX-RELATED"/>
    <property type="match status" value="1"/>
</dbReference>
<dbReference type="GO" id="GO:0016020">
    <property type="term" value="C:membrane"/>
    <property type="evidence" value="ECO:0007669"/>
    <property type="project" value="InterPro"/>
</dbReference>
<feature type="transmembrane region" description="Helical" evidence="10">
    <location>
        <begin position="35"/>
        <end position="53"/>
    </location>
</feature>
<dbReference type="EC" id="2.7.13.3" evidence="2"/>
<keyword evidence="3" id="KW-0597">Phosphoprotein</keyword>
<reference evidence="12 13" key="1">
    <citation type="submission" date="2018-05" db="EMBL/GenBank/DDBJ databases">
        <title>Genomic Encyclopedia of Type Strains, Phase IV (KMG-IV): sequencing the most valuable type-strain genomes for metagenomic binning, comparative biology and taxonomic classification.</title>
        <authorList>
            <person name="Goeker M."/>
        </authorList>
    </citation>
    <scope>NUCLEOTIDE SEQUENCE [LARGE SCALE GENOMIC DNA]</scope>
    <source>
        <strain evidence="12 13">DSM 24906</strain>
    </source>
</reference>